<reference evidence="9" key="1">
    <citation type="submission" date="2022-08" db="EMBL/GenBank/DDBJ databases">
        <title>Genomic Encyclopedia of Type Strains, Phase V (KMG-V): Genome sequencing to study the core and pangenomes of soil and plant-associated prokaryotes.</title>
        <authorList>
            <person name="Whitman W."/>
        </authorList>
    </citation>
    <scope>NUCLEOTIDE SEQUENCE</scope>
    <source>
        <strain evidence="8">SP2016B</strain>
        <strain evidence="9">SP2017</strain>
    </source>
</reference>
<dbReference type="GeneID" id="83727359"/>
<organism evidence="9 10">
    <name type="scientific">Salinibacter ruber</name>
    <dbReference type="NCBI Taxonomy" id="146919"/>
    <lineage>
        <taxon>Bacteria</taxon>
        <taxon>Pseudomonadati</taxon>
        <taxon>Rhodothermota</taxon>
        <taxon>Rhodothermia</taxon>
        <taxon>Rhodothermales</taxon>
        <taxon>Salinibacteraceae</taxon>
        <taxon>Salinibacter</taxon>
    </lineage>
</organism>
<evidence type="ECO:0000313" key="9">
    <source>
        <dbReference type="EMBL" id="MCS3951087.1"/>
    </source>
</evidence>
<dbReference type="InterPro" id="IPR005829">
    <property type="entry name" value="Sugar_transporter_CS"/>
</dbReference>
<dbReference type="AlphaFoldDB" id="A0A9X2U7F5"/>
<dbReference type="PANTHER" id="PTHR43124">
    <property type="entry name" value="PURINE EFFLUX PUMP PBUE"/>
    <property type="match status" value="1"/>
</dbReference>
<dbReference type="InterPro" id="IPR020846">
    <property type="entry name" value="MFS_dom"/>
</dbReference>
<keyword evidence="4 6" id="KW-1133">Transmembrane helix</keyword>
<dbReference type="InterPro" id="IPR050189">
    <property type="entry name" value="MFS_Efflux_Transporters"/>
</dbReference>
<dbReference type="SUPFAM" id="SSF103473">
    <property type="entry name" value="MFS general substrate transporter"/>
    <property type="match status" value="1"/>
</dbReference>
<feature type="transmembrane region" description="Helical" evidence="6">
    <location>
        <begin position="77"/>
        <end position="96"/>
    </location>
</feature>
<dbReference type="EMBL" id="JANUBB010000003">
    <property type="protein sequence ID" value="MCS3951087.1"/>
    <property type="molecule type" value="Genomic_DNA"/>
</dbReference>
<dbReference type="Gene3D" id="1.20.1250.20">
    <property type="entry name" value="MFS general substrate transporter like domains"/>
    <property type="match status" value="2"/>
</dbReference>
<feature type="transmembrane region" description="Helical" evidence="6">
    <location>
        <begin position="12"/>
        <end position="34"/>
    </location>
</feature>
<evidence type="ECO:0000256" key="6">
    <source>
        <dbReference type="SAM" id="Phobius"/>
    </source>
</evidence>
<feature type="transmembrane region" description="Helical" evidence="6">
    <location>
        <begin position="340"/>
        <end position="363"/>
    </location>
</feature>
<proteinExistence type="predicted"/>
<dbReference type="PROSITE" id="PS00216">
    <property type="entry name" value="SUGAR_TRANSPORT_1"/>
    <property type="match status" value="2"/>
</dbReference>
<evidence type="ECO:0000256" key="4">
    <source>
        <dbReference type="ARBA" id="ARBA00022989"/>
    </source>
</evidence>
<feature type="domain" description="Major facilitator superfamily (MFS) profile" evidence="7">
    <location>
        <begin position="12"/>
        <end position="394"/>
    </location>
</feature>
<dbReference type="InterPro" id="IPR036259">
    <property type="entry name" value="MFS_trans_sf"/>
</dbReference>
<feature type="transmembrane region" description="Helical" evidence="6">
    <location>
        <begin position="282"/>
        <end position="301"/>
    </location>
</feature>
<feature type="transmembrane region" description="Helical" evidence="6">
    <location>
        <begin position="216"/>
        <end position="240"/>
    </location>
</feature>
<feature type="transmembrane region" description="Helical" evidence="6">
    <location>
        <begin position="369"/>
        <end position="391"/>
    </location>
</feature>
<dbReference type="Proteomes" id="UP001155034">
    <property type="component" value="Unassembled WGS sequence"/>
</dbReference>
<dbReference type="PROSITE" id="PS50850">
    <property type="entry name" value="MFS"/>
    <property type="match status" value="1"/>
</dbReference>
<feature type="transmembrane region" description="Helical" evidence="6">
    <location>
        <begin position="102"/>
        <end position="124"/>
    </location>
</feature>
<dbReference type="RefSeq" id="WP_013060972.1">
    <property type="nucleotide sequence ID" value="NZ_CP030361.1"/>
</dbReference>
<protein>
    <submittedName>
        <fullName evidence="9">MFS family arabinose efflux permease</fullName>
    </submittedName>
</protein>
<feature type="transmembrane region" description="Helical" evidence="6">
    <location>
        <begin position="46"/>
        <end position="65"/>
    </location>
</feature>
<feature type="transmembrane region" description="Helical" evidence="6">
    <location>
        <begin position="252"/>
        <end position="270"/>
    </location>
</feature>
<evidence type="ECO:0000313" key="8">
    <source>
        <dbReference type="EMBL" id="MCS3864437.1"/>
    </source>
</evidence>
<sequence length="413" mass="43723">MPDTKTSNPYLILFALWLMMFSASSQLIIMVPILPEIAATLGVNAFWQGMLLTAYALSLGVSALITGPASDRIGRRLILLYGTILMAVTLTLHTVAESYVLLFSMRLLAGIGGGMLTSGSVAYVGDYFPYEQRGWANGWVMSGTAFGQVAGIPIGKVLATGFGYRWPFLMFAVPMAVSAVLIWLYVPQPDADLDDQRLTPARLVEKYRAVLQGSDAVNAVASYLLMFSGFGLFTSFLPSWLESTVGVSSYEIALLFAIGGTANILASPLGGRVSDRIGRKPIVVWASLVLGLLMALAPLYITGFLIAAVLFFLAMGLIGIRVGPLQSLITALVPDRQRGLLMGLAMSVGQAGFGFGSFVASITYGPYGFFSNAVGGALAMIGMAGLVHWGLPEPPLASVEEPAPDAPSVAETP</sequence>
<dbReference type="EMBL" id="JANTYZ010000002">
    <property type="protein sequence ID" value="MCS3864437.1"/>
    <property type="molecule type" value="Genomic_DNA"/>
</dbReference>
<dbReference type="GO" id="GO:0022857">
    <property type="term" value="F:transmembrane transporter activity"/>
    <property type="evidence" value="ECO:0007669"/>
    <property type="project" value="InterPro"/>
</dbReference>
<comment type="subcellular location">
    <subcellularLocation>
        <location evidence="1">Cell membrane</location>
        <topology evidence="1">Multi-pass membrane protein</topology>
    </subcellularLocation>
</comment>
<keyword evidence="5 6" id="KW-0472">Membrane</keyword>
<evidence type="ECO:0000256" key="3">
    <source>
        <dbReference type="ARBA" id="ARBA00022692"/>
    </source>
</evidence>
<feature type="transmembrane region" description="Helical" evidence="6">
    <location>
        <begin position="166"/>
        <end position="186"/>
    </location>
</feature>
<comment type="caution">
    <text evidence="9">The sequence shown here is derived from an EMBL/GenBank/DDBJ whole genome shotgun (WGS) entry which is preliminary data.</text>
</comment>
<dbReference type="Pfam" id="PF07690">
    <property type="entry name" value="MFS_1"/>
    <property type="match status" value="1"/>
</dbReference>
<evidence type="ECO:0000256" key="2">
    <source>
        <dbReference type="ARBA" id="ARBA00022475"/>
    </source>
</evidence>
<dbReference type="CDD" id="cd17325">
    <property type="entry name" value="MFS_MdtG_SLC18_like"/>
    <property type="match status" value="1"/>
</dbReference>
<keyword evidence="3 6" id="KW-0812">Transmembrane</keyword>
<feature type="transmembrane region" description="Helical" evidence="6">
    <location>
        <begin position="307"/>
        <end position="333"/>
    </location>
</feature>
<keyword evidence="2" id="KW-1003">Cell membrane</keyword>
<dbReference type="Proteomes" id="UP001155010">
    <property type="component" value="Unassembled WGS sequence"/>
</dbReference>
<name>A0A9X2U7F5_9BACT</name>
<gene>
    <name evidence="8" type="ORF">GGP82_000983</name>
    <name evidence="9" type="ORF">GGP83_001028</name>
</gene>
<dbReference type="InterPro" id="IPR011701">
    <property type="entry name" value="MFS"/>
</dbReference>
<evidence type="ECO:0000256" key="5">
    <source>
        <dbReference type="ARBA" id="ARBA00023136"/>
    </source>
</evidence>
<evidence type="ECO:0000256" key="1">
    <source>
        <dbReference type="ARBA" id="ARBA00004651"/>
    </source>
</evidence>
<dbReference type="GO" id="GO:0005886">
    <property type="term" value="C:plasma membrane"/>
    <property type="evidence" value="ECO:0007669"/>
    <property type="project" value="UniProtKB-SubCell"/>
</dbReference>
<accession>A0A9X2U7F5</accession>
<dbReference type="PANTHER" id="PTHR43124:SF3">
    <property type="entry name" value="CHLORAMPHENICOL EFFLUX PUMP RV0191"/>
    <property type="match status" value="1"/>
</dbReference>
<evidence type="ECO:0000313" key="10">
    <source>
        <dbReference type="Proteomes" id="UP001155010"/>
    </source>
</evidence>
<evidence type="ECO:0000259" key="7">
    <source>
        <dbReference type="PROSITE" id="PS50850"/>
    </source>
</evidence>